<dbReference type="SUPFAM" id="SSF54518">
    <property type="entry name" value="Tubby C-terminal domain-like"/>
    <property type="match status" value="1"/>
</dbReference>
<evidence type="ECO:0000256" key="2">
    <source>
        <dbReference type="SAM" id="MobiDB-lite"/>
    </source>
</evidence>
<dbReference type="RefSeq" id="XP_005711282.1">
    <property type="nucleotide sequence ID" value="XM_005711225.1"/>
</dbReference>
<reference evidence="5" key="1">
    <citation type="journal article" date="2013" name="Proc. Natl. Acad. Sci. U.S.A.">
        <title>Genome structure and metabolic features in the red seaweed Chondrus crispus shed light on evolution of the Archaeplastida.</title>
        <authorList>
            <person name="Collen J."/>
            <person name="Porcel B."/>
            <person name="Carre W."/>
            <person name="Ball S.G."/>
            <person name="Chaparro C."/>
            <person name="Tonon T."/>
            <person name="Barbeyron T."/>
            <person name="Michel G."/>
            <person name="Noel B."/>
            <person name="Valentin K."/>
            <person name="Elias M."/>
            <person name="Artiguenave F."/>
            <person name="Arun A."/>
            <person name="Aury J.M."/>
            <person name="Barbosa-Neto J.F."/>
            <person name="Bothwell J.H."/>
            <person name="Bouget F.Y."/>
            <person name="Brillet L."/>
            <person name="Cabello-Hurtado F."/>
            <person name="Capella-Gutierrez S."/>
            <person name="Charrier B."/>
            <person name="Cladiere L."/>
            <person name="Cock J.M."/>
            <person name="Coelho S.M."/>
            <person name="Colleoni C."/>
            <person name="Czjzek M."/>
            <person name="Da Silva C."/>
            <person name="Delage L."/>
            <person name="Denoeud F."/>
            <person name="Deschamps P."/>
            <person name="Dittami S.M."/>
            <person name="Gabaldon T."/>
            <person name="Gachon C.M."/>
            <person name="Groisillier A."/>
            <person name="Herve C."/>
            <person name="Jabbari K."/>
            <person name="Katinka M."/>
            <person name="Kloareg B."/>
            <person name="Kowalczyk N."/>
            <person name="Labadie K."/>
            <person name="Leblanc C."/>
            <person name="Lopez P.J."/>
            <person name="McLachlan D.H."/>
            <person name="Meslet-Cladiere L."/>
            <person name="Moustafa A."/>
            <person name="Nehr Z."/>
            <person name="Nyvall Collen P."/>
            <person name="Panaud O."/>
            <person name="Partensky F."/>
            <person name="Poulain J."/>
            <person name="Rensing S.A."/>
            <person name="Rousvoal S."/>
            <person name="Samson G."/>
            <person name="Symeonidi A."/>
            <person name="Weissenbach J."/>
            <person name="Zambounis A."/>
            <person name="Wincker P."/>
            <person name="Boyen C."/>
        </authorList>
    </citation>
    <scope>NUCLEOTIDE SEQUENCE [LARGE SCALE GENOMIC DNA]</scope>
    <source>
        <strain evidence="5">cv. Stackhouse</strain>
    </source>
</reference>
<comment type="similarity">
    <text evidence="1">Belongs to the LOR family.</text>
</comment>
<dbReference type="AlphaFoldDB" id="R7QTI2"/>
<protein>
    <recommendedName>
        <fullName evidence="3">WW domain-containing protein</fullName>
    </recommendedName>
</protein>
<dbReference type="PhylomeDB" id="R7QTI2"/>
<name>R7QTI2_CHOCR</name>
<feature type="domain" description="WW" evidence="3">
    <location>
        <begin position="3"/>
        <end position="36"/>
    </location>
</feature>
<dbReference type="PANTHER" id="PTHR31087:SF161">
    <property type="entry name" value="TUBBY C 2 FAMILY PROTEIN"/>
    <property type="match status" value="1"/>
</dbReference>
<dbReference type="OrthoDB" id="97518at2759"/>
<dbReference type="Gene3D" id="2.40.160.200">
    <property type="entry name" value="LURP1-related"/>
    <property type="match status" value="1"/>
</dbReference>
<dbReference type="SUPFAM" id="SSF51045">
    <property type="entry name" value="WW domain"/>
    <property type="match status" value="1"/>
</dbReference>
<organism evidence="4 5">
    <name type="scientific">Chondrus crispus</name>
    <name type="common">Carrageen Irish moss</name>
    <name type="synonym">Polymorpha crispa</name>
    <dbReference type="NCBI Taxonomy" id="2769"/>
    <lineage>
        <taxon>Eukaryota</taxon>
        <taxon>Rhodophyta</taxon>
        <taxon>Florideophyceae</taxon>
        <taxon>Rhodymeniophycidae</taxon>
        <taxon>Gigartinales</taxon>
        <taxon>Gigartinaceae</taxon>
        <taxon>Chondrus</taxon>
    </lineage>
</organism>
<dbReference type="EMBL" id="HG002294">
    <property type="protein sequence ID" value="CDF40988.1"/>
    <property type="molecule type" value="Genomic_DNA"/>
</dbReference>
<dbReference type="InterPro" id="IPR036020">
    <property type="entry name" value="WW_dom_sf"/>
</dbReference>
<dbReference type="SMART" id="SM00456">
    <property type="entry name" value="WW"/>
    <property type="match status" value="1"/>
</dbReference>
<feature type="compositionally biased region" description="Pro residues" evidence="2">
    <location>
        <begin position="33"/>
        <end position="49"/>
    </location>
</feature>
<dbReference type="Gramene" id="CDF40988">
    <property type="protein sequence ID" value="CDF40988"/>
    <property type="gene ID" value="CHC_T00007568001"/>
</dbReference>
<dbReference type="OMA" id="PICTLRP"/>
<proteinExistence type="inferred from homology"/>
<evidence type="ECO:0000259" key="3">
    <source>
        <dbReference type="PROSITE" id="PS50020"/>
    </source>
</evidence>
<sequence>MSNLMPPGWTAHQTPDGRWYFHHGPTNATQWHAPPPQSGGAPPPPPPGAYPAHTYQSHAPKPHGHSSHCPPAAAAASAPSSSRYVYRHAVDFKLKEKPFSLSGDDFSITNVQTGEQTFKVKGNAFSFKDSKSLLDSHGRPLYKMSEALLSLRGRMKIVDPSSGRTVINLRRKGFIPHFGTGTIQAWQGDEEAGAPLYEVKGNLVRKDFVVRSGGRTVATVQRKLFTASNFLLGKDTYVIRVQPGNDAALLVFFVIAIDEQYRDDGNSGGGLF</sequence>
<dbReference type="GeneID" id="17318998"/>
<dbReference type="CDD" id="cd00201">
    <property type="entry name" value="WW"/>
    <property type="match status" value="1"/>
</dbReference>
<dbReference type="InterPro" id="IPR038595">
    <property type="entry name" value="LOR_sf"/>
</dbReference>
<dbReference type="Gene3D" id="2.20.70.10">
    <property type="match status" value="1"/>
</dbReference>
<feature type="region of interest" description="Disordered" evidence="2">
    <location>
        <begin position="15"/>
        <end position="75"/>
    </location>
</feature>
<dbReference type="Pfam" id="PF04525">
    <property type="entry name" value="LOR"/>
    <property type="match status" value="1"/>
</dbReference>
<dbReference type="KEGG" id="ccp:CHC_T00007568001"/>
<accession>R7QTI2</accession>
<keyword evidence="5" id="KW-1185">Reference proteome</keyword>
<evidence type="ECO:0000256" key="1">
    <source>
        <dbReference type="ARBA" id="ARBA00005437"/>
    </source>
</evidence>
<dbReference type="PANTHER" id="PTHR31087">
    <property type="match status" value="1"/>
</dbReference>
<dbReference type="PROSITE" id="PS50020">
    <property type="entry name" value="WW_DOMAIN_2"/>
    <property type="match status" value="1"/>
</dbReference>
<dbReference type="STRING" id="2769.R7QTI2"/>
<evidence type="ECO:0000313" key="4">
    <source>
        <dbReference type="EMBL" id="CDF40988.1"/>
    </source>
</evidence>
<dbReference type="InterPro" id="IPR007612">
    <property type="entry name" value="LOR"/>
</dbReference>
<dbReference type="Pfam" id="PF00397">
    <property type="entry name" value="WW"/>
    <property type="match status" value="1"/>
</dbReference>
<gene>
    <name evidence="4" type="ORF">CHC_T00007568001</name>
</gene>
<dbReference type="InterPro" id="IPR001202">
    <property type="entry name" value="WW_dom"/>
</dbReference>
<dbReference type="InterPro" id="IPR025659">
    <property type="entry name" value="Tubby-like_C"/>
</dbReference>
<dbReference type="Proteomes" id="UP000012073">
    <property type="component" value="Unassembled WGS sequence"/>
</dbReference>
<evidence type="ECO:0000313" key="5">
    <source>
        <dbReference type="Proteomes" id="UP000012073"/>
    </source>
</evidence>